<dbReference type="RefSeq" id="WP_154372193.1">
    <property type="nucleotide sequence ID" value="NZ_WKJK01000001.1"/>
</dbReference>
<dbReference type="Gene3D" id="2.102.10.10">
    <property type="entry name" value="Rieske [2Fe-2S] iron-sulphur domain"/>
    <property type="match status" value="1"/>
</dbReference>
<evidence type="ECO:0000256" key="4">
    <source>
        <dbReference type="ARBA" id="ARBA00023004"/>
    </source>
</evidence>
<keyword evidence="1" id="KW-0001">2Fe-2S</keyword>
<keyword evidence="8" id="KW-1185">Reference proteome</keyword>
<dbReference type="InterPro" id="IPR050584">
    <property type="entry name" value="Cholesterol_7-desaturase"/>
</dbReference>
<dbReference type="SUPFAM" id="SSF55961">
    <property type="entry name" value="Bet v1-like"/>
    <property type="match status" value="1"/>
</dbReference>
<dbReference type="InterPro" id="IPR017941">
    <property type="entry name" value="Rieske_2Fe-2S"/>
</dbReference>
<evidence type="ECO:0000256" key="5">
    <source>
        <dbReference type="ARBA" id="ARBA00023014"/>
    </source>
</evidence>
<dbReference type="GO" id="GO:0016491">
    <property type="term" value="F:oxidoreductase activity"/>
    <property type="evidence" value="ECO:0007669"/>
    <property type="project" value="UniProtKB-KW"/>
</dbReference>
<evidence type="ECO:0000259" key="6">
    <source>
        <dbReference type="PROSITE" id="PS51296"/>
    </source>
</evidence>
<dbReference type="SUPFAM" id="SSF50022">
    <property type="entry name" value="ISP domain"/>
    <property type="match status" value="1"/>
</dbReference>
<dbReference type="GO" id="GO:0046872">
    <property type="term" value="F:metal ion binding"/>
    <property type="evidence" value="ECO:0007669"/>
    <property type="project" value="UniProtKB-KW"/>
</dbReference>
<dbReference type="GO" id="GO:0051537">
    <property type="term" value="F:2 iron, 2 sulfur cluster binding"/>
    <property type="evidence" value="ECO:0007669"/>
    <property type="project" value="UniProtKB-KW"/>
</dbReference>
<dbReference type="PROSITE" id="PS51296">
    <property type="entry name" value="RIESKE"/>
    <property type="match status" value="1"/>
</dbReference>
<sequence length="352" mass="39880">MTEIADYKQAFIRNNWYAAAWRREIDTRPLARTILGERLALFPTKEGGIGALKDQCPHRLAPLSMGECIDGGLRCGYHGLLFNASGACINVPGQDFIPTTAKVKSYPVRERLGLVWVWMGDAEPDESRLPSIPQHGEPGWALLQDGYQHHAANYRIEIENLMDPAHTTYLHKQTIGNPAAKDVPVQVERNERSISAFRWMERTPPSPFDKQSRDFGDGLVDRMVSFSFELPGVSFVEVCSMPTGLDKTEDNKNLGLRTLSYKFLTPEDERHTHFFWLHLRNHRLDDTAYEQQLRAGLEKTYVEDNQVASAIQIEQERCGKRQFTGLKIDHAPTMALRLLDTMIADEQATAVA</sequence>
<dbReference type="CDD" id="cd08878">
    <property type="entry name" value="RHO_alpha_C_DMO-like"/>
    <property type="match status" value="1"/>
</dbReference>
<dbReference type="AlphaFoldDB" id="A0A6I2KSC0"/>
<evidence type="ECO:0000256" key="3">
    <source>
        <dbReference type="ARBA" id="ARBA00023002"/>
    </source>
</evidence>
<proteinExistence type="predicted"/>
<dbReference type="Proteomes" id="UP000433309">
    <property type="component" value="Unassembled WGS sequence"/>
</dbReference>
<dbReference type="Pfam" id="PF00355">
    <property type="entry name" value="Rieske"/>
    <property type="match status" value="1"/>
</dbReference>
<evidence type="ECO:0000256" key="1">
    <source>
        <dbReference type="ARBA" id="ARBA00022714"/>
    </source>
</evidence>
<keyword evidence="2" id="KW-0479">Metal-binding</keyword>
<dbReference type="Gene3D" id="3.90.380.10">
    <property type="entry name" value="Naphthalene 1,2-dioxygenase Alpha Subunit, Chain A, domain 1"/>
    <property type="match status" value="1"/>
</dbReference>
<dbReference type="EMBL" id="WKJK01000001">
    <property type="protein sequence ID" value="MRW88533.1"/>
    <property type="molecule type" value="Genomic_DNA"/>
</dbReference>
<dbReference type="PANTHER" id="PTHR21266">
    <property type="entry name" value="IRON-SULFUR DOMAIN CONTAINING PROTEIN"/>
    <property type="match status" value="1"/>
</dbReference>
<comment type="caution">
    <text evidence="7">The sequence shown here is derived from an EMBL/GenBank/DDBJ whole genome shotgun (WGS) entry which is preliminary data.</text>
</comment>
<evidence type="ECO:0000313" key="8">
    <source>
        <dbReference type="Proteomes" id="UP000433309"/>
    </source>
</evidence>
<protein>
    <submittedName>
        <fullName evidence="7">Rieske 2Fe-2S domain-containing protein</fullName>
    </submittedName>
</protein>
<keyword evidence="3" id="KW-0560">Oxidoreductase</keyword>
<feature type="domain" description="Rieske" evidence="6">
    <location>
        <begin position="16"/>
        <end position="117"/>
    </location>
</feature>
<name>A0A6I2KSC0_9BURK</name>
<evidence type="ECO:0000313" key="7">
    <source>
        <dbReference type="EMBL" id="MRW88533.1"/>
    </source>
</evidence>
<gene>
    <name evidence="7" type="ORF">GJ699_00880</name>
</gene>
<dbReference type="InterPro" id="IPR044043">
    <property type="entry name" value="VanA_C_cat"/>
</dbReference>
<dbReference type="InterPro" id="IPR036922">
    <property type="entry name" value="Rieske_2Fe-2S_sf"/>
</dbReference>
<dbReference type="Pfam" id="PF19112">
    <property type="entry name" value="VanA_C"/>
    <property type="match status" value="1"/>
</dbReference>
<evidence type="ECO:0000256" key="2">
    <source>
        <dbReference type="ARBA" id="ARBA00022723"/>
    </source>
</evidence>
<reference evidence="7 8" key="1">
    <citation type="submission" date="2019-11" db="EMBL/GenBank/DDBJ databases">
        <title>Novel species isolated from a subtropical stream in China.</title>
        <authorList>
            <person name="Lu H."/>
        </authorList>
    </citation>
    <scope>NUCLEOTIDE SEQUENCE [LARGE SCALE GENOMIC DNA]</scope>
    <source>
        <strain evidence="7 8">FT80W</strain>
    </source>
</reference>
<accession>A0A6I2KSC0</accession>
<dbReference type="PANTHER" id="PTHR21266:SF60">
    <property type="entry name" value="3-KETOSTEROID-9-ALPHA-MONOOXYGENASE, OXYGENASE COMPONENT"/>
    <property type="match status" value="1"/>
</dbReference>
<keyword evidence="5" id="KW-0411">Iron-sulfur</keyword>
<keyword evidence="4" id="KW-0408">Iron</keyword>
<organism evidence="7 8">
    <name type="scientific">Duganella guangzhouensis</name>
    <dbReference type="NCBI Taxonomy" id="2666084"/>
    <lineage>
        <taxon>Bacteria</taxon>
        <taxon>Pseudomonadati</taxon>
        <taxon>Pseudomonadota</taxon>
        <taxon>Betaproteobacteria</taxon>
        <taxon>Burkholderiales</taxon>
        <taxon>Oxalobacteraceae</taxon>
        <taxon>Telluria group</taxon>
        <taxon>Duganella</taxon>
    </lineage>
</organism>